<reference evidence="1 2" key="1">
    <citation type="journal article" date="2009" name="Nature">
        <title>The Sorghum bicolor genome and the diversification of grasses.</title>
        <authorList>
            <person name="Paterson A.H."/>
            <person name="Bowers J.E."/>
            <person name="Bruggmann R."/>
            <person name="Dubchak I."/>
            <person name="Grimwood J."/>
            <person name="Gundlach H."/>
            <person name="Haberer G."/>
            <person name="Hellsten U."/>
            <person name="Mitros T."/>
            <person name="Poliakov A."/>
            <person name="Schmutz J."/>
            <person name="Spannagl M."/>
            <person name="Tang H."/>
            <person name="Wang X."/>
            <person name="Wicker T."/>
            <person name="Bharti A.K."/>
            <person name="Chapman J."/>
            <person name="Feltus F.A."/>
            <person name="Gowik U."/>
            <person name="Grigoriev I.V."/>
            <person name="Lyons E."/>
            <person name="Maher C.A."/>
            <person name="Martis M."/>
            <person name="Narechania A."/>
            <person name="Otillar R.P."/>
            <person name="Penning B.W."/>
            <person name="Salamov A.A."/>
            <person name="Wang Y."/>
            <person name="Zhang L."/>
            <person name="Carpita N.C."/>
            <person name="Freeling M."/>
            <person name="Gingle A.R."/>
            <person name="Hash C.T."/>
            <person name="Keller B."/>
            <person name="Klein P."/>
            <person name="Kresovich S."/>
            <person name="McCann M.C."/>
            <person name="Ming R."/>
            <person name="Peterson D.G."/>
            <person name="Mehboob-ur-Rahman"/>
            <person name="Ware D."/>
            <person name="Westhoff P."/>
            <person name="Mayer K.F."/>
            <person name="Messing J."/>
            <person name="Rokhsar D.S."/>
        </authorList>
    </citation>
    <scope>NUCLEOTIDE SEQUENCE [LARGE SCALE GENOMIC DNA]</scope>
    <source>
        <strain evidence="2">cv. BTx623</strain>
    </source>
</reference>
<organism evidence="1 2">
    <name type="scientific">Sorghum bicolor</name>
    <name type="common">Sorghum</name>
    <name type="synonym">Sorghum vulgare</name>
    <dbReference type="NCBI Taxonomy" id="4558"/>
    <lineage>
        <taxon>Eukaryota</taxon>
        <taxon>Viridiplantae</taxon>
        <taxon>Streptophyta</taxon>
        <taxon>Embryophyta</taxon>
        <taxon>Tracheophyta</taxon>
        <taxon>Spermatophyta</taxon>
        <taxon>Magnoliopsida</taxon>
        <taxon>Liliopsida</taxon>
        <taxon>Poales</taxon>
        <taxon>Poaceae</taxon>
        <taxon>PACMAD clade</taxon>
        <taxon>Panicoideae</taxon>
        <taxon>Andropogonodae</taxon>
        <taxon>Andropogoneae</taxon>
        <taxon>Sorghinae</taxon>
        <taxon>Sorghum</taxon>
    </lineage>
</organism>
<accession>A0A1Z5RJQ8</accession>
<gene>
    <name evidence="1" type="ORF">SORBI_3005G196450</name>
</gene>
<evidence type="ECO:0000313" key="1">
    <source>
        <dbReference type="EMBL" id="OQU83897.1"/>
    </source>
</evidence>
<sequence length="175" mass="18561">MCSVLTYSTSIRIALLSSSMPSPPLLLRYRLCWSPTFFSAAFLRVVHVVVGIGAPFPRTHEVAACPRPLVLPSSLHPLPTATSMPAPTIPVTVVPHSTGDEDDGGVSNHIGRRGISMEQAESRFGVEGKGGSYHLSSPYGAVRSATLDTVRRCGVWTLALGSDVRALAVPKKLGV</sequence>
<dbReference type="EMBL" id="CM000764">
    <property type="protein sequence ID" value="OQU83897.1"/>
    <property type="molecule type" value="Genomic_DNA"/>
</dbReference>
<protein>
    <submittedName>
        <fullName evidence="1">Uncharacterized protein</fullName>
    </submittedName>
</protein>
<dbReference type="AlphaFoldDB" id="A0A1Z5RJQ8"/>
<dbReference type="Gramene" id="OQU83897">
    <property type="protein sequence ID" value="OQU83897"/>
    <property type="gene ID" value="SORBI_3005G196450"/>
</dbReference>
<dbReference type="InParanoid" id="A0A1Z5RJQ8"/>
<proteinExistence type="predicted"/>
<reference evidence="2" key="2">
    <citation type="journal article" date="2018" name="Plant J.">
        <title>The Sorghum bicolor reference genome: improved assembly, gene annotations, a transcriptome atlas, and signatures of genome organization.</title>
        <authorList>
            <person name="McCormick R.F."/>
            <person name="Truong S.K."/>
            <person name="Sreedasyam A."/>
            <person name="Jenkins J."/>
            <person name="Shu S."/>
            <person name="Sims D."/>
            <person name="Kennedy M."/>
            <person name="Amirebrahimi M."/>
            <person name="Weers B.D."/>
            <person name="McKinley B."/>
            <person name="Mattison A."/>
            <person name="Morishige D.T."/>
            <person name="Grimwood J."/>
            <person name="Schmutz J."/>
            <person name="Mullet J.E."/>
        </authorList>
    </citation>
    <scope>NUCLEOTIDE SEQUENCE [LARGE SCALE GENOMIC DNA]</scope>
    <source>
        <strain evidence="2">cv. BTx623</strain>
    </source>
</reference>
<name>A0A1Z5RJQ8_SORBI</name>
<keyword evidence="2" id="KW-1185">Reference proteome</keyword>
<dbReference type="Proteomes" id="UP000000768">
    <property type="component" value="Chromosome 5"/>
</dbReference>
<evidence type="ECO:0000313" key="2">
    <source>
        <dbReference type="Proteomes" id="UP000000768"/>
    </source>
</evidence>